<dbReference type="FunFam" id="3.60.20.30:FF:000004">
    <property type="entry name" value="Putative threonine aspartase isoform A"/>
    <property type="match status" value="1"/>
</dbReference>
<dbReference type="GO" id="GO:0051604">
    <property type="term" value="P:protein maturation"/>
    <property type="evidence" value="ECO:0007669"/>
    <property type="project" value="TreeGrafter"/>
</dbReference>
<accession>A0A9Q0U3S3</accession>
<feature type="active site" description="Nucleophile" evidence="2">
    <location>
        <position position="234"/>
    </location>
</feature>
<dbReference type="SUPFAM" id="SSF56235">
    <property type="entry name" value="N-terminal nucleophile aminohydrolases (Ntn hydrolases)"/>
    <property type="match status" value="1"/>
</dbReference>
<dbReference type="Pfam" id="PF01112">
    <property type="entry name" value="Asparaginase_2"/>
    <property type="match status" value="1"/>
</dbReference>
<evidence type="ECO:0000256" key="1">
    <source>
        <dbReference type="ARBA" id="ARBA00011601"/>
    </source>
</evidence>
<organism evidence="4 5">
    <name type="scientific">Salix koriyanagi</name>
    <dbReference type="NCBI Taxonomy" id="2511006"/>
    <lineage>
        <taxon>Eukaryota</taxon>
        <taxon>Viridiplantae</taxon>
        <taxon>Streptophyta</taxon>
        <taxon>Embryophyta</taxon>
        <taxon>Tracheophyta</taxon>
        <taxon>Spermatophyta</taxon>
        <taxon>Magnoliopsida</taxon>
        <taxon>eudicotyledons</taxon>
        <taxon>Gunneridae</taxon>
        <taxon>Pentapetalae</taxon>
        <taxon>rosids</taxon>
        <taxon>fabids</taxon>
        <taxon>Malpighiales</taxon>
        <taxon>Salicaceae</taxon>
        <taxon>Saliceae</taxon>
        <taxon>Salix</taxon>
    </lineage>
</organism>
<dbReference type="PANTHER" id="PTHR10188:SF8">
    <property type="entry name" value="THREONINE ASPARTASE 1"/>
    <property type="match status" value="1"/>
</dbReference>
<dbReference type="CDD" id="cd04514">
    <property type="entry name" value="Taspase1_like"/>
    <property type="match status" value="1"/>
</dbReference>
<keyword evidence="5" id="KW-1185">Reference proteome</keyword>
<feature type="site" description="Cleavage; by autolysis" evidence="3">
    <location>
        <begin position="233"/>
        <end position="234"/>
    </location>
</feature>
<evidence type="ECO:0000256" key="3">
    <source>
        <dbReference type="PIRSR" id="PIRSR600246-3"/>
    </source>
</evidence>
<dbReference type="InterPro" id="IPR029055">
    <property type="entry name" value="Ntn_hydrolases_N"/>
</dbReference>
<dbReference type="GO" id="GO:0004298">
    <property type="term" value="F:threonine-type endopeptidase activity"/>
    <property type="evidence" value="ECO:0007669"/>
    <property type="project" value="InterPro"/>
</dbReference>
<dbReference type="Proteomes" id="UP001151752">
    <property type="component" value="Chromosome 14"/>
</dbReference>
<gene>
    <name evidence="4" type="ORF">OIU74_007480</name>
</gene>
<sequence length="482" mass="51346">MACGSEDQDPRFFVAVHVGAGYHAPSNEKALRSAMKRACLAAASILRKGPGGSIDAVTAAIQVLEDDPSTNAGHGSNLTEDGHVECDASIMDGDSGAFGAVGAVPGVRNAIHIATLLAKEQLMGSSLLGRIPPMFLVGEGARVWGKSKGIDLPEIVEAEKWLVIPRAKAQWTKYKRMLANANAKIYSEDRLRCSAQETSKISELEFLSHEPVEGNDGGQSSMPSTMEEDCIMDTVGVICVDAEGHIASGASSGGIAMKVGGRVGLAAMHGCGCWASSRGPFGVPFIVGCCASGAGEYLMKGFAARECCVSASISQAGPASASMKVLRSVILDGSRNTTEKSAGILLVQADAPMMAPGNSPSLKAIEIAAAFSSLSFGIGYHGSSMKRPKVSVLRSTKLQCKTGIDHFEARVDLSAKNMKSKQIEEIRLPLTICVWRKEQYPYAAIDLYGLDEFEKRKTWFWWWRSKVQETSTLCLVFVAAWV</sequence>
<comment type="caution">
    <text evidence="4">The sequence shown here is derived from an EMBL/GenBank/DDBJ whole genome shotgun (WGS) entry which is preliminary data.</text>
</comment>
<dbReference type="GO" id="GO:0005737">
    <property type="term" value="C:cytoplasm"/>
    <property type="evidence" value="ECO:0007669"/>
    <property type="project" value="TreeGrafter"/>
</dbReference>
<dbReference type="InterPro" id="IPR000246">
    <property type="entry name" value="Peptidase_T2"/>
</dbReference>
<protein>
    <submittedName>
        <fullName evidence="4">L-ASPARAGINASE</fullName>
    </submittedName>
</protein>
<dbReference type="InterPro" id="IPR037464">
    <property type="entry name" value="Taspase1"/>
</dbReference>
<evidence type="ECO:0000313" key="5">
    <source>
        <dbReference type="Proteomes" id="UP001151752"/>
    </source>
</evidence>
<dbReference type="PANTHER" id="PTHR10188">
    <property type="entry name" value="L-ASPARAGINASE"/>
    <property type="match status" value="1"/>
</dbReference>
<proteinExistence type="predicted"/>
<name>A0A9Q0U3S3_9ROSI</name>
<reference evidence="4" key="2">
    <citation type="journal article" date="2023" name="Int. J. Mol. Sci.">
        <title>De Novo Assembly and Annotation of 11 Diverse Shrub Willow (Salix) Genomes Reveals Novel Gene Organization in Sex-Linked Regions.</title>
        <authorList>
            <person name="Hyden B."/>
            <person name="Feng K."/>
            <person name="Yates T.B."/>
            <person name="Jawdy S."/>
            <person name="Cereghino C."/>
            <person name="Smart L.B."/>
            <person name="Muchero W."/>
        </authorList>
    </citation>
    <scope>NUCLEOTIDE SEQUENCE</scope>
    <source>
        <tissue evidence="4">Shoot tip</tissue>
    </source>
</reference>
<evidence type="ECO:0000256" key="2">
    <source>
        <dbReference type="PIRSR" id="PIRSR600246-1"/>
    </source>
</evidence>
<dbReference type="EMBL" id="JAPFFM010000013">
    <property type="protein sequence ID" value="KAJ6722900.1"/>
    <property type="molecule type" value="Genomic_DNA"/>
</dbReference>
<evidence type="ECO:0000313" key="4">
    <source>
        <dbReference type="EMBL" id="KAJ6722900.1"/>
    </source>
</evidence>
<reference evidence="4" key="1">
    <citation type="submission" date="2022-11" db="EMBL/GenBank/DDBJ databases">
        <authorList>
            <person name="Hyden B.L."/>
            <person name="Feng K."/>
            <person name="Yates T."/>
            <person name="Jawdy S."/>
            <person name="Smart L.B."/>
            <person name="Muchero W."/>
        </authorList>
    </citation>
    <scope>NUCLEOTIDE SEQUENCE</scope>
    <source>
        <tissue evidence="4">Shoot tip</tissue>
    </source>
</reference>
<dbReference type="AlphaFoldDB" id="A0A9Q0U3S3"/>
<dbReference type="Gene3D" id="3.60.20.30">
    <property type="entry name" value="(Glycosyl)asparaginase"/>
    <property type="match status" value="1"/>
</dbReference>
<comment type="subunit">
    <text evidence="1">Heterotetramer of two alpha and two beta chains arranged as a dimer of alpha/beta heterodimers.</text>
</comment>